<dbReference type="EMBL" id="CP014525">
    <property type="protein sequence ID" value="AMW34137.1"/>
    <property type="molecule type" value="Genomic_DNA"/>
</dbReference>
<reference evidence="11 12" key="1">
    <citation type="submission" date="2016-02" db="EMBL/GenBank/DDBJ databases">
        <title>Complete Genome of H5569, the type strain of the newly described species Haematospirillium jordaniae.</title>
        <authorList>
            <person name="Nicholson A.C."/>
            <person name="Humrighouse B.W."/>
            <person name="Loparov V."/>
            <person name="McQuiston J.R."/>
        </authorList>
    </citation>
    <scope>NUCLEOTIDE SEQUENCE [LARGE SCALE GENOMIC DNA]</scope>
    <source>
        <strain evidence="11 12">H5569</strain>
    </source>
</reference>
<gene>
    <name evidence="11" type="ORF">AY555_01925</name>
</gene>
<dbReference type="GO" id="GO:0015184">
    <property type="term" value="F:L-cystine transmembrane transporter activity"/>
    <property type="evidence" value="ECO:0007669"/>
    <property type="project" value="TreeGrafter"/>
</dbReference>
<dbReference type="GeneID" id="53315911"/>
<name>A0A143DBM5_9PROT</name>
<keyword evidence="4" id="KW-1003">Cell membrane</keyword>
<evidence type="ECO:0000256" key="6">
    <source>
        <dbReference type="ARBA" id="ARBA00022970"/>
    </source>
</evidence>
<keyword evidence="5 9" id="KW-0812">Transmembrane</keyword>
<feature type="domain" description="ABC transmembrane type-1" evidence="10">
    <location>
        <begin position="19"/>
        <end position="207"/>
    </location>
</feature>
<organism evidence="11 12">
    <name type="scientific">Haematospirillum jordaniae</name>
    <dbReference type="NCBI Taxonomy" id="1549855"/>
    <lineage>
        <taxon>Bacteria</taxon>
        <taxon>Pseudomonadati</taxon>
        <taxon>Pseudomonadota</taxon>
        <taxon>Alphaproteobacteria</taxon>
        <taxon>Rhodospirillales</taxon>
        <taxon>Novispirillaceae</taxon>
        <taxon>Haematospirillum</taxon>
    </lineage>
</organism>
<comment type="subcellular location">
    <subcellularLocation>
        <location evidence="1">Cell inner membrane</location>
        <topology evidence="1">Multi-pass membrane protein</topology>
    </subcellularLocation>
    <subcellularLocation>
        <location evidence="9">Cell membrane</location>
        <topology evidence="9">Multi-pass membrane protein</topology>
    </subcellularLocation>
</comment>
<dbReference type="PANTHER" id="PTHR30614">
    <property type="entry name" value="MEMBRANE COMPONENT OF AMINO ACID ABC TRANSPORTER"/>
    <property type="match status" value="1"/>
</dbReference>
<dbReference type="PANTHER" id="PTHR30614:SF0">
    <property type="entry name" value="L-CYSTINE TRANSPORT SYSTEM PERMEASE PROTEIN TCYL"/>
    <property type="match status" value="1"/>
</dbReference>
<feature type="transmembrane region" description="Helical" evidence="9">
    <location>
        <begin position="85"/>
        <end position="104"/>
    </location>
</feature>
<evidence type="ECO:0000259" key="10">
    <source>
        <dbReference type="PROSITE" id="PS50928"/>
    </source>
</evidence>
<evidence type="ECO:0000256" key="3">
    <source>
        <dbReference type="ARBA" id="ARBA00022448"/>
    </source>
</evidence>
<feature type="transmembrane region" description="Helical" evidence="9">
    <location>
        <begin position="55"/>
        <end position="79"/>
    </location>
</feature>
<protein>
    <submittedName>
        <fullName evidence="11">Amino acid ABC transporter</fullName>
    </submittedName>
</protein>
<dbReference type="InterPro" id="IPR000515">
    <property type="entry name" value="MetI-like"/>
</dbReference>
<dbReference type="GO" id="GO:0043190">
    <property type="term" value="C:ATP-binding cassette (ABC) transporter complex"/>
    <property type="evidence" value="ECO:0007669"/>
    <property type="project" value="InterPro"/>
</dbReference>
<keyword evidence="7 9" id="KW-1133">Transmembrane helix</keyword>
<evidence type="ECO:0000313" key="11">
    <source>
        <dbReference type="EMBL" id="AMW34137.1"/>
    </source>
</evidence>
<evidence type="ECO:0000256" key="7">
    <source>
        <dbReference type="ARBA" id="ARBA00022989"/>
    </source>
</evidence>
<dbReference type="SUPFAM" id="SSF161098">
    <property type="entry name" value="MetI-like"/>
    <property type="match status" value="1"/>
</dbReference>
<accession>A0A143DBM5</accession>
<dbReference type="AlphaFoldDB" id="A0A143DBM5"/>
<dbReference type="InterPro" id="IPR035906">
    <property type="entry name" value="MetI-like_sf"/>
</dbReference>
<dbReference type="RefSeq" id="WP_066132716.1">
    <property type="nucleotide sequence ID" value="NZ_CP014525.1"/>
</dbReference>
<dbReference type="Gene3D" id="1.10.3720.10">
    <property type="entry name" value="MetI-like"/>
    <property type="match status" value="1"/>
</dbReference>
<dbReference type="OrthoDB" id="7190458at2"/>
<keyword evidence="8 9" id="KW-0472">Membrane</keyword>
<evidence type="ECO:0000256" key="5">
    <source>
        <dbReference type="ARBA" id="ARBA00022692"/>
    </source>
</evidence>
<dbReference type="KEGG" id="hjo:AY555_01925"/>
<dbReference type="InterPro" id="IPR010065">
    <property type="entry name" value="AA_ABC_transptr_permease_3TM"/>
</dbReference>
<evidence type="ECO:0000256" key="1">
    <source>
        <dbReference type="ARBA" id="ARBA00004429"/>
    </source>
</evidence>
<dbReference type="STRING" id="1549855.AY555_01925"/>
<evidence type="ECO:0000256" key="9">
    <source>
        <dbReference type="RuleBase" id="RU363032"/>
    </source>
</evidence>
<dbReference type="NCBIfam" id="TIGR01726">
    <property type="entry name" value="HEQRo_perm_3TM"/>
    <property type="match status" value="1"/>
</dbReference>
<evidence type="ECO:0000256" key="4">
    <source>
        <dbReference type="ARBA" id="ARBA00022475"/>
    </source>
</evidence>
<evidence type="ECO:0000256" key="8">
    <source>
        <dbReference type="ARBA" id="ARBA00023136"/>
    </source>
</evidence>
<dbReference type="Pfam" id="PF00528">
    <property type="entry name" value="BPD_transp_1"/>
    <property type="match status" value="1"/>
</dbReference>
<comment type="similarity">
    <text evidence="2">Belongs to the binding-protein-dependent transport system permease family. HisMQ subfamily.</text>
</comment>
<dbReference type="PROSITE" id="PS50928">
    <property type="entry name" value="ABC_TM1"/>
    <property type="match status" value="1"/>
</dbReference>
<evidence type="ECO:0000256" key="2">
    <source>
        <dbReference type="ARBA" id="ARBA00010072"/>
    </source>
</evidence>
<evidence type="ECO:0000313" key="12">
    <source>
        <dbReference type="Proteomes" id="UP000076066"/>
    </source>
</evidence>
<feature type="transmembrane region" description="Helical" evidence="9">
    <location>
        <begin position="188"/>
        <end position="207"/>
    </location>
</feature>
<keyword evidence="3 9" id="KW-0813">Transport</keyword>
<dbReference type="CDD" id="cd06261">
    <property type="entry name" value="TM_PBP2"/>
    <property type="match status" value="1"/>
</dbReference>
<sequence length="226" mass="23938">MDTSLQVISRNIPFLLDAAGYTATVSGAGMIIGLVLGTALCIAKVSGTTTLQHTVGLYISLFRGIPLLVQILALFYLLPHIGIDLPALACAILSVGLCAAAYNAEILRSAVQSIPHGQVEAAYATGMTRITLWRRILLPQAVRIGLPSLVNELVLLIKASSLASVIGIAELTRTAQNIAGQTYRHFEIYVTAGALYLLLSLIIATAGRMAEKHLLTPYTGRGTSGR</sequence>
<dbReference type="Proteomes" id="UP000076066">
    <property type="component" value="Chromosome"/>
</dbReference>
<dbReference type="InterPro" id="IPR043429">
    <property type="entry name" value="ArtM/GltK/GlnP/TcyL/YhdX-like"/>
</dbReference>
<keyword evidence="6" id="KW-0029">Amino-acid transport</keyword>
<proteinExistence type="inferred from homology"/>
<feature type="transmembrane region" description="Helical" evidence="9">
    <location>
        <begin position="20"/>
        <end position="43"/>
    </location>
</feature>
<keyword evidence="12" id="KW-1185">Reference proteome</keyword>